<evidence type="ECO:0000256" key="10">
    <source>
        <dbReference type="SAM" id="Phobius"/>
    </source>
</evidence>
<dbReference type="InterPro" id="IPR058533">
    <property type="entry name" value="Cation_efflux_TM"/>
</dbReference>
<dbReference type="InterPro" id="IPR050681">
    <property type="entry name" value="CDF/SLC30A"/>
</dbReference>
<evidence type="ECO:0000259" key="11">
    <source>
        <dbReference type="Pfam" id="PF01545"/>
    </source>
</evidence>
<organism evidence="13 14">
    <name type="scientific">Kushneria indalinina DSM 14324</name>
    <dbReference type="NCBI Taxonomy" id="1122140"/>
    <lineage>
        <taxon>Bacteria</taxon>
        <taxon>Pseudomonadati</taxon>
        <taxon>Pseudomonadota</taxon>
        <taxon>Gammaproteobacteria</taxon>
        <taxon>Oceanospirillales</taxon>
        <taxon>Halomonadaceae</taxon>
        <taxon>Kushneria</taxon>
    </lineage>
</organism>
<dbReference type="InterPro" id="IPR027470">
    <property type="entry name" value="Cation_efflux_CTD"/>
</dbReference>
<keyword evidence="14" id="KW-1185">Reference proteome</keyword>
<feature type="compositionally biased region" description="Basic and acidic residues" evidence="9">
    <location>
        <begin position="1"/>
        <end position="15"/>
    </location>
</feature>
<dbReference type="OrthoDB" id="9809646at2"/>
<dbReference type="InterPro" id="IPR036837">
    <property type="entry name" value="Cation_efflux_CTD_sf"/>
</dbReference>
<keyword evidence="8 10" id="KW-0472">Membrane</keyword>
<gene>
    <name evidence="13" type="ORF">C8D72_1657</name>
</gene>
<dbReference type="Pfam" id="PF01545">
    <property type="entry name" value="Cation_efflux"/>
    <property type="match status" value="1"/>
</dbReference>
<evidence type="ECO:0000256" key="6">
    <source>
        <dbReference type="ARBA" id="ARBA00022989"/>
    </source>
</evidence>
<dbReference type="Pfam" id="PF16916">
    <property type="entry name" value="ZT_dimer"/>
    <property type="match status" value="1"/>
</dbReference>
<dbReference type="GO" id="GO:0005385">
    <property type="term" value="F:zinc ion transmembrane transporter activity"/>
    <property type="evidence" value="ECO:0007669"/>
    <property type="project" value="TreeGrafter"/>
</dbReference>
<dbReference type="GO" id="GO:0005886">
    <property type="term" value="C:plasma membrane"/>
    <property type="evidence" value="ECO:0007669"/>
    <property type="project" value="TreeGrafter"/>
</dbReference>
<evidence type="ECO:0000256" key="5">
    <source>
        <dbReference type="ARBA" id="ARBA00022906"/>
    </source>
</evidence>
<evidence type="ECO:0000313" key="14">
    <source>
        <dbReference type="Proteomes" id="UP000256334"/>
    </source>
</evidence>
<keyword evidence="5" id="KW-0864">Zinc transport</keyword>
<feature type="transmembrane region" description="Helical" evidence="10">
    <location>
        <begin position="65"/>
        <end position="86"/>
    </location>
</feature>
<evidence type="ECO:0000256" key="9">
    <source>
        <dbReference type="SAM" id="MobiDB-lite"/>
    </source>
</evidence>
<keyword evidence="5" id="KW-0862">Zinc</keyword>
<keyword evidence="6 10" id="KW-1133">Transmembrane helix</keyword>
<comment type="subcellular location">
    <subcellularLocation>
        <location evidence="1">Membrane</location>
        <topology evidence="1">Multi-pass membrane protein</topology>
    </subcellularLocation>
</comment>
<dbReference type="SUPFAM" id="SSF161111">
    <property type="entry name" value="Cation efflux protein transmembrane domain-like"/>
    <property type="match status" value="1"/>
</dbReference>
<dbReference type="Proteomes" id="UP000256334">
    <property type="component" value="Unassembled WGS sequence"/>
</dbReference>
<keyword evidence="3" id="KW-0813">Transport</keyword>
<reference evidence="13 14" key="1">
    <citation type="submission" date="2018-07" db="EMBL/GenBank/DDBJ databases">
        <title>Genomic Encyclopedia of Type Strains, Phase IV (KMG-IV): sequencing the most valuable type-strain genomes for metagenomic binning, comparative biology and taxonomic classification.</title>
        <authorList>
            <person name="Goeker M."/>
        </authorList>
    </citation>
    <scope>NUCLEOTIDE SEQUENCE [LARGE SCALE GENOMIC DNA]</scope>
    <source>
        <strain evidence="13 14">DSM 14324</strain>
    </source>
</reference>
<keyword evidence="7" id="KW-0406">Ion transport</keyword>
<dbReference type="PANTHER" id="PTHR11562:SF17">
    <property type="entry name" value="RE54080P-RELATED"/>
    <property type="match status" value="1"/>
</dbReference>
<dbReference type="PANTHER" id="PTHR11562">
    <property type="entry name" value="CATION EFFLUX PROTEIN/ ZINC TRANSPORTER"/>
    <property type="match status" value="1"/>
</dbReference>
<dbReference type="NCBIfam" id="TIGR01297">
    <property type="entry name" value="CDF"/>
    <property type="match status" value="1"/>
</dbReference>
<dbReference type="RefSeq" id="WP_115853923.1">
    <property type="nucleotide sequence ID" value="NZ_QRDJ01000007.1"/>
</dbReference>
<feature type="transmembrane region" description="Helical" evidence="10">
    <location>
        <begin position="172"/>
        <end position="196"/>
    </location>
</feature>
<feature type="domain" description="Cation efflux protein cytoplasmic" evidence="12">
    <location>
        <begin position="242"/>
        <end position="309"/>
    </location>
</feature>
<accession>A0A3D9DVN8</accession>
<name>A0A3D9DVN8_9GAMM</name>
<protein>
    <submittedName>
        <fullName evidence="13">Cobalt-zinc-cadmium efflux system protein</fullName>
    </submittedName>
</protein>
<evidence type="ECO:0000256" key="7">
    <source>
        <dbReference type="ARBA" id="ARBA00023065"/>
    </source>
</evidence>
<evidence type="ECO:0000313" key="13">
    <source>
        <dbReference type="EMBL" id="REC94828.1"/>
    </source>
</evidence>
<evidence type="ECO:0000259" key="12">
    <source>
        <dbReference type="Pfam" id="PF16916"/>
    </source>
</evidence>
<comment type="caution">
    <text evidence="13">The sequence shown here is derived from an EMBL/GenBank/DDBJ whole genome shotgun (WGS) entry which is preliminary data.</text>
</comment>
<evidence type="ECO:0000256" key="2">
    <source>
        <dbReference type="ARBA" id="ARBA00008873"/>
    </source>
</evidence>
<evidence type="ECO:0000256" key="1">
    <source>
        <dbReference type="ARBA" id="ARBA00004141"/>
    </source>
</evidence>
<feature type="compositionally biased region" description="Basic residues" evidence="9">
    <location>
        <begin position="16"/>
        <end position="30"/>
    </location>
</feature>
<dbReference type="AlphaFoldDB" id="A0A3D9DVN8"/>
<dbReference type="Gene3D" id="1.20.1510.10">
    <property type="entry name" value="Cation efflux protein transmembrane domain"/>
    <property type="match status" value="1"/>
</dbReference>
<feature type="transmembrane region" description="Helical" evidence="10">
    <location>
        <begin position="137"/>
        <end position="160"/>
    </location>
</feature>
<feature type="transmembrane region" description="Helical" evidence="10">
    <location>
        <begin position="39"/>
        <end position="59"/>
    </location>
</feature>
<sequence length="327" mass="35591">MTRDQKQHDHHDQHGHEHHGHSHHGHGHSHHGTDNERRLLWAMVLTGGFMVAEVAGGLLTGSLALLADAGHMLTDSASLALAWVAARLTQRPANARKTYGYHRVQVLAAFVNGLALLLIVAWILFEAVRRLWAPPEVAGTGMLAIATVGLVVNIGVFWLLHSGDRGNINVRGALLHVMGDLLGSVAAIAAAVIIMVTGWMPIDPLLSLLAAALIARSAWKITAQSGHILLEGAPAHIDSEQLVQDIPHALDDIHSVHHVHIWSLTPERVMVTLHAVPHDAVDQDQAIMAIRGYLRGRFDVDHVTVQIERRAYCVEQGRNESDHAPLP</sequence>
<dbReference type="EMBL" id="QRDJ01000007">
    <property type="protein sequence ID" value="REC94828.1"/>
    <property type="molecule type" value="Genomic_DNA"/>
</dbReference>
<feature type="transmembrane region" description="Helical" evidence="10">
    <location>
        <begin position="106"/>
        <end position="125"/>
    </location>
</feature>
<evidence type="ECO:0000256" key="4">
    <source>
        <dbReference type="ARBA" id="ARBA00022692"/>
    </source>
</evidence>
<dbReference type="SUPFAM" id="SSF160240">
    <property type="entry name" value="Cation efflux protein cytoplasmic domain-like"/>
    <property type="match status" value="1"/>
</dbReference>
<feature type="domain" description="Cation efflux protein transmembrane" evidence="11">
    <location>
        <begin position="41"/>
        <end position="230"/>
    </location>
</feature>
<comment type="similarity">
    <text evidence="2">Belongs to the cation diffusion facilitator (CDF) transporter (TC 2.A.4) family. SLC30A subfamily.</text>
</comment>
<proteinExistence type="inferred from homology"/>
<evidence type="ECO:0000256" key="8">
    <source>
        <dbReference type="ARBA" id="ARBA00023136"/>
    </source>
</evidence>
<dbReference type="InterPro" id="IPR027469">
    <property type="entry name" value="Cation_efflux_TMD_sf"/>
</dbReference>
<keyword evidence="4 10" id="KW-0812">Transmembrane</keyword>
<feature type="region of interest" description="Disordered" evidence="9">
    <location>
        <begin position="1"/>
        <end position="33"/>
    </location>
</feature>
<dbReference type="InterPro" id="IPR002524">
    <property type="entry name" value="Cation_efflux"/>
</dbReference>
<evidence type="ECO:0000256" key="3">
    <source>
        <dbReference type="ARBA" id="ARBA00022448"/>
    </source>
</evidence>